<proteinExistence type="predicted"/>
<dbReference type="InterPro" id="IPR027417">
    <property type="entry name" value="P-loop_NTPase"/>
</dbReference>
<dbReference type="PRINTS" id="PR00364">
    <property type="entry name" value="DISEASERSIST"/>
</dbReference>
<dbReference type="Pfam" id="PF00931">
    <property type="entry name" value="NB-ARC"/>
    <property type="match status" value="1"/>
</dbReference>
<feature type="region of interest" description="Disordered" evidence="1">
    <location>
        <begin position="20"/>
        <end position="61"/>
    </location>
</feature>
<evidence type="ECO:0000313" key="3">
    <source>
        <dbReference type="EMBL" id="MFD0889334.1"/>
    </source>
</evidence>
<dbReference type="SUPFAM" id="SSF52540">
    <property type="entry name" value="P-loop containing nucleoside triphosphate hydrolases"/>
    <property type="match status" value="1"/>
</dbReference>
<dbReference type="InterPro" id="IPR002182">
    <property type="entry name" value="NB-ARC"/>
</dbReference>
<keyword evidence="4" id="KW-1185">Reference proteome</keyword>
<evidence type="ECO:0000256" key="1">
    <source>
        <dbReference type="SAM" id="MobiDB-lite"/>
    </source>
</evidence>
<organism evidence="3 4">
    <name type="scientific">Streptosporangium algeriense</name>
    <dbReference type="NCBI Taxonomy" id="1682748"/>
    <lineage>
        <taxon>Bacteria</taxon>
        <taxon>Bacillati</taxon>
        <taxon>Actinomycetota</taxon>
        <taxon>Actinomycetes</taxon>
        <taxon>Streptosporangiales</taxon>
        <taxon>Streptosporangiaceae</taxon>
        <taxon>Streptosporangium</taxon>
    </lineage>
</organism>
<protein>
    <submittedName>
        <fullName evidence="3">NB-ARC domain-containing protein</fullName>
    </submittedName>
</protein>
<accession>A0ABW3E1U2</accession>
<dbReference type="PANTHER" id="PTHR35205:SF1">
    <property type="entry name" value="ZU5 DOMAIN-CONTAINING PROTEIN"/>
    <property type="match status" value="1"/>
</dbReference>
<gene>
    <name evidence="3" type="ORF">ACFQ08_32770</name>
</gene>
<comment type="caution">
    <text evidence="3">The sequence shown here is derived from an EMBL/GenBank/DDBJ whole genome shotgun (WGS) entry which is preliminary data.</text>
</comment>
<name>A0ABW3E1U2_9ACTN</name>
<reference evidence="4" key="1">
    <citation type="journal article" date="2019" name="Int. J. Syst. Evol. Microbiol.">
        <title>The Global Catalogue of Microorganisms (GCM) 10K type strain sequencing project: providing services to taxonomists for standard genome sequencing and annotation.</title>
        <authorList>
            <consortium name="The Broad Institute Genomics Platform"/>
            <consortium name="The Broad Institute Genome Sequencing Center for Infectious Disease"/>
            <person name="Wu L."/>
            <person name="Ma J."/>
        </authorList>
    </citation>
    <scope>NUCLEOTIDE SEQUENCE [LARGE SCALE GENOMIC DNA]</scope>
    <source>
        <strain evidence="4">CCUG 62974</strain>
    </source>
</reference>
<evidence type="ECO:0000313" key="4">
    <source>
        <dbReference type="Proteomes" id="UP001597024"/>
    </source>
</evidence>
<evidence type="ECO:0000259" key="2">
    <source>
        <dbReference type="Pfam" id="PF00931"/>
    </source>
</evidence>
<feature type="non-terminal residue" evidence="3">
    <location>
        <position position="356"/>
    </location>
</feature>
<dbReference type="Proteomes" id="UP001597024">
    <property type="component" value="Unassembled WGS sequence"/>
</dbReference>
<dbReference type="EMBL" id="JBHTHX010001776">
    <property type="protein sequence ID" value="MFD0889334.1"/>
    <property type="molecule type" value="Genomic_DNA"/>
</dbReference>
<sequence length="356" mass="38639">MDDSEDATARYAQALRALHEAAGAPTSATIDRQARAQRPPSKVPASSWSDWRNGRSVPSDPQTARWLIEGFLRPRARERTPGFVAKPPQWWEDTRRAALKQRRPGGRPRTLHPQTPAEEVVRCRVGVIPQAADCLQDREIALRLAQAADTGKVVVLSQTPPGVSPVLTGMGGVGKTQLAAAYARRAWHRQEVRALVWVSATSRSQIVAGYAQAAAELALGADFKDEEEAARRFLAWAQTAPVPWLVVLDDVQDPADVRELWPCAEDGAGPGRMVVTTRRRDAVLAGAGRIRVEVGVFTPDEARHYLTAKLAAAGRTDAAERLDALAADLGYLPLALAQAAAYLIDAGLECAAYRER</sequence>
<feature type="domain" description="NB-ARC" evidence="2">
    <location>
        <begin position="167"/>
        <end position="308"/>
    </location>
</feature>
<dbReference type="PANTHER" id="PTHR35205">
    <property type="entry name" value="NB-ARC AND TPR DOMAIN PROTEIN"/>
    <property type="match status" value="1"/>
</dbReference>
<dbReference type="Gene3D" id="3.40.50.300">
    <property type="entry name" value="P-loop containing nucleotide triphosphate hydrolases"/>
    <property type="match status" value="1"/>
</dbReference>